<dbReference type="PRINTS" id="PR00413">
    <property type="entry name" value="HADHALOGNASE"/>
</dbReference>
<dbReference type="CDD" id="cd07505">
    <property type="entry name" value="HAD_BPGM-like"/>
    <property type="match status" value="1"/>
</dbReference>
<proteinExistence type="predicted"/>
<dbReference type="Gene3D" id="1.10.150.240">
    <property type="entry name" value="Putative phosphatase, domain 2"/>
    <property type="match status" value="1"/>
</dbReference>
<dbReference type="AlphaFoldDB" id="A0A6H9Z3B7"/>
<evidence type="ECO:0000313" key="2">
    <source>
        <dbReference type="Proteomes" id="UP000468735"/>
    </source>
</evidence>
<dbReference type="InterPro" id="IPR036412">
    <property type="entry name" value="HAD-like_sf"/>
</dbReference>
<dbReference type="RefSeq" id="WP_151560711.1">
    <property type="nucleotide sequence ID" value="NZ_WBMT01000006.1"/>
</dbReference>
<reference evidence="1 2" key="1">
    <citation type="submission" date="2019-09" db="EMBL/GenBank/DDBJ databases">
        <title>Actinomadura physcomitrii sp. nov., a novel actinomycete isolated from moss [Physcomitrium sphaericum (Ludw) Fuernr].</title>
        <authorList>
            <person name="Zhuang X."/>
            <person name="Liu C."/>
        </authorList>
    </citation>
    <scope>NUCLEOTIDE SEQUENCE [LARGE SCALE GENOMIC DNA]</scope>
    <source>
        <strain evidence="1 2">HMC1</strain>
    </source>
</reference>
<protein>
    <submittedName>
        <fullName evidence="1">HAD family phosphatase</fullName>
    </submittedName>
</protein>
<dbReference type="OrthoDB" id="9812856at2"/>
<dbReference type="Pfam" id="PF00702">
    <property type="entry name" value="Hydrolase"/>
    <property type="match status" value="1"/>
</dbReference>
<dbReference type="InterPro" id="IPR023214">
    <property type="entry name" value="HAD_sf"/>
</dbReference>
<organism evidence="1 2">
    <name type="scientific">Actinomadura rudentiformis</name>
    <dbReference type="NCBI Taxonomy" id="359158"/>
    <lineage>
        <taxon>Bacteria</taxon>
        <taxon>Bacillati</taxon>
        <taxon>Actinomycetota</taxon>
        <taxon>Actinomycetes</taxon>
        <taxon>Streptosporangiales</taxon>
        <taxon>Thermomonosporaceae</taxon>
        <taxon>Actinomadura</taxon>
    </lineage>
</organism>
<dbReference type="InterPro" id="IPR023198">
    <property type="entry name" value="PGP-like_dom2"/>
</dbReference>
<dbReference type="InterPro" id="IPR006439">
    <property type="entry name" value="HAD-SF_hydro_IA"/>
</dbReference>
<accession>A0A6H9Z3B7</accession>
<name>A0A6H9Z3B7_9ACTN</name>
<dbReference type="EMBL" id="WBMT01000006">
    <property type="protein sequence ID" value="KAB2348937.1"/>
    <property type="molecule type" value="Genomic_DNA"/>
</dbReference>
<dbReference type="Gene3D" id="3.40.50.1000">
    <property type="entry name" value="HAD superfamily/HAD-like"/>
    <property type="match status" value="1"/>
</dbReference>
<dbReference type="SUPFAM" id="SSF56784">
    <property type="entry name" value="HAD-like"/>
    <property type="match status" value="1"/>
</dbReference>
<dbReference type="SFLD" id="SFLDS00003">
    <property type="entry name" value="Haloacid_Dehalogenase"/>
    <property type="match status" value="1"/>
</dbReference>
<evidence type="ECO:0000313" key="1">
    <source>
        <dbReference type="EMBL" id="KAB2348937.1"/>
    </source>
</evidence>
<comment type="caution">
    <text evidence="1">The sequence shown here is derived from an EMBL/GenBank/DDBJ whole genome shotgun (WGS) entry which is preliminary data.</text>
</comment>
<dbReference type="NCBIfam" id="TIGR01509">
    <property type="entry name" value="HAD-SF-IA-v3"/>
    <property type="match status" value="1"/>
</dbReference>
<keyword evidence="2" id="KW-1185">Reference proteome</keyword>
<sequence>MNPAGGLQAVLADMDGTLIDSERLWLEVETDVVARLGGTWSEADQRHLVGGSLAVAAAYMVAKTGTGVSEEQVGRWMLDGMIELLSTHVPLLPGAKELLCGLREADIPVALVTSSHRALTEPVLDAIGRDLFAVTVVGDEVTHTKPHPEPYLTAAELLGADPVRCVAIEDSPNGLASAQAAGCATVAVPGVLPPPPAPRRTVVGSLQEVDVPFLASLVSAGR</sequence>
<gene>
    <name evidence="1" type="ORF">F8566_14365</name>
</gene>
<dbReference type="PANTHER" id="PTHR18901:SF38">
    <property type="entry name" value="PSEUDOURIDINE-5'-PHOSPHATASE"/>
    <property type="match status" value="1"/>
</dbReference>
<dbReference type="SFLD" id="SFLDG01129">
    <property type="entry name" value="C1.5:_HAD__Beta-PGM__Phosphata"/>
    <property type="match status" value="1"/>
</dbReference>
<dbReference type="Proteomes" id="UP000468735">
    <property type="component" value="Unassembled WGS sequence"/>
</dbReference>
<dbReference type="PANTHER" id="PTHR18901">
    <property type="entry name" value="2-DEOXYGLUCOSE-6-PHOSPHATE PHOSPHATASE 2"/>
    <property type="match status" value="1"/>
</dbReference>